<dbReference type="AntiFam" id="ANF00152">
    <property type="entry name" value="Shadow ORF (opposite nadB1)"/>
</dbReference>
<gene>
    <name evidence="1" type="ORF">SDC9_102824</name>
</gene>
<protein>
    <submittedName>
        <fullName evidence="1">Uncharacterized protein</fullName>
    </submittedName>
</protein>
<reference evidence="1" key="1">
    <citation type="submission" date="2019-08" db="EMBL/GenBank/DDBJ databases">
        <authorList>
            <person name="Kucharzyk K."/>
            <person name="Murdoch R.W."/>
            <person name="Higgins S."/>
            <person name="Loffler F."/>
        </authorList>
    </citation>
    <scope>NUCLEOTIDE SEQUENCE</scope>
</reference>
<name>A0A645ASZ2_9ZZZZ</name>
<comment type="caution">
    <text evidence="1">The sequence shown here is derived from an EMBL/GenBank/DDBJ whole genome shotgun (WGS) entry which is preliminary data.</text>
</comment>
<accession>A0A645ASZ2</accession>
<dbReference type="AlphaFoldDB" id="A0A645ASZ2"/>
<sequence>MYPVAARFPCGIQISHRSLALQIDFDAAHEVMLGGHDRDVILGQIIAFLKAMGVDAGEPFGDRPLNVAFQEHPDIGQAIFLHLSVNFFRQQVARQKFISETLAIFADKDGAFPTQRFRHQECSAGSAGIQRSRMDLNIIHVLDADAVLQCDCDGVAGQMRKVGRFAEQAADATGGKQRVLGVEIGKITGRLAEHNAMATVAGNQKIDKRAVLKDAHIFQLFHPCNQFAVDFLAGHIFAVQDPGSGVGAFFGVGETGSHFVEGNAQTDQIVNDFL</sequence>
<proteinExistence type="predicted"/>
<organism evidence="1">
    <name type="scientific">bioreactor metagenome</name>
    <dbReference type="NCBI Taxonomy" id="1076179"/>
    <lineage>
        <taxon>unclassified sequences</taxon>
        <taxon>metagenomes</taxon>
        <taxon>ecological metagenomes</taxon>
    </lineage>
</organism>
<dbReference type="EMBL" id="VSSQ01015546">
    <property type="protein sequence ID" value="MPM56026.1"/>
    <property type="molecule type" value="Genomic_DNA"/>
</dbReference>
<evidence type="ECO:0000313" key="1">
    <source>
        <dbReference type="EMBL" id="MPM56026.1"/>
    </source>
</evidence>